<name>A0AAD5QXW1_PARTN</name>
<feature type="compositionally biased region" description="Low complexity" evidence="1">
    <location>
        <begin position="56"/>
        <end position="69"/>
    </location>
</feature>
<comment type="caution">
    <text evidence="2">The sequence shown here is derived from an EMBL/GenBank/DDBJ whole genome shotgun (WGS) entry which is preliminary data.</text>
</comment>
<organism evidence="2 3">
    <name type="scientific">Parelaphostrongylus tenuis</name>
    <name type="common">Meningeal worm</name>
    <dbReference type="NCBI Taxonomy" id="148309"/>
    <lineage>
        <taxon>Eukaryota</taxon>
        <taxon>Metazoa</taxon>
        <taxon>Ecdysozoa</taxon>
        <taxon>Nematoda</taxon>
        <taxon>Chromadorea</taxon>
        <taxon>Rhabditida</taxon>
        <taxon>Rhabditina</taxon>
        <taxon>Rhabditomorpha</taxon>
        <taxon>Strongyloidea</taxon>
        <taxon>Metastrongylidae</taxon>
        <taxon>Parelaphostrongylus</taxon>
    </lineage>
</organism>
<feature type="region of interest" description="Disordered" evidence="1">
    <location>
        <begin position="48"/>
        <end position="69"/>
    </location>
</feature>
<dbReference type="GO" id="GO:0071203">
    <property type="term" value="C:WASH complex"/>
    <property type="evidence" value="ECO:0007669"/>
    <property type="project" value="InterPro"/>
</dbReference>
<sequence>MLKLGVVEPAVRLKMQSEGVDPSLLDHPDAPSPNIANTVANCETSLSSNLGELQDQSESSSVSSFSDSD</sequence>
<protein>
    <submittedName>
        <fullName evidence="2">Uncharacterized protein</fullName>
    </submittedName>
</protein>
<evidence type="ECO:0000256" key="1">
    <source>
        <dbReference type="SAM" id="MobiDB-lite"/>
    </source>
</evidence>
<accession>A0AAD5QXW1</accession>
<dbReference type="EMBL" id="JAHQIW010005360">
    <property type="protein sequence ID" value="KAJ1365771.1"/>
    <property type="molecule type" value="Genomic_DNA"/>
</dbReference>
<proteinExistence type="predicted"/>
<reference evidence="2" key="1">
    <citation type="submission" date="2021-06" db="EMBL/GenBank/DDBJ databases">
        <title>Parelaphostrongylus tenuis whole genome reference sequence.</title>
        <authorList>
            <person name="Garwood T.J."/>
            <person name="Larsen P.A."/>
            <person name="Fountain-Jones N.M."/>
            <person name="Garbe J.R."/>
            <person name="Macchietto M.G."/>
            <person name="Kania S.A."/>
            <person name="Gerhold R.W."/>
            <person name="Richards J.E."/>
            <person name="Wolf T.M."/>
        </authorList>
    </citation>
    <scope>NUCLEOTIDE SEQUENCE</scope>
    <source>
        <strain evidence="2">MNPRO001-30</strain>
        <tissue evidence="2">Meninges</tissue>
    </source>
</reference>
<gene>
    <name evidence="2" type="ORF">KIN20_026203</name>
</gene>
<keyword evidence="3" id="KW-1185">Reference proteome</keyword>
<evidence type="ECO:0000313" key="3">
    <source>
        <dbReference type="Proteomes" id="UP001196413"/>
    </source>
</evidence>
<dbReference type="Proteomes" id="UP001196413">
    <property type="component" value="Unassembled WGS sequence"/>
</dbReference>
<dbReference type="AlphaFoldDB" id="A0AAD5QXW1"/>
<dbReference type="InterPro" id="IPR019309">
    <property type="entry name" value="WASHC3"/>
</dbReference>
<dbReference type="Pfam" id="PF10152">
    <property type="entry name" value="CCDC53"/>
    <property type="match status" value="1"/>
</dbReference>
<evidence type="ECO:0000313" key="2">
    <source>
        <dbReference type="EMBL" id="KAJ1365771.1"/>
    </source>
</evidence>